<dbReference type="EMBL" id="CP159485">
    <property type="protein sequence ID" value="XCI28127.1"/>
    <property type="molecule type" value="Genomic_DNA"/>
</dbReference>
<dbReference type="InterPro" id="IPR013840">
    <property type="entry name" value="DNAligase_N"/>
</dbReference>
<dbReference type="InterPro" id="IPR004150">
    <property type="entry name" value="NAD_DNA_ligase_OB"/>
</dbReference>
<dbReference type="Gene3D" id="3.30.470.30">
    <property type="entry name" value="DNA ligase/mRNA capping enzyme"/>
    <property type="match status" value="1"/>
</dbReference>
<keyword evidence="7 15" id="KW-0227">DNA damage</keyword>
<keyword evidence="8 15" id="KW-0862">Zinc</keyword>
<dbReference type="CDD" id="cd00114">
    <property type="entry name" value="LIGANc"/>
    <property type="match status" value="1"/>
</dbReference>
<comment type="cofactor">
    <cofactor evidence="15">
        <name>Mg(2+)</name>
        <dbReference type="ChEBI" id="CHEBI:18420"/>
    </cofactor>
    <cofactor evidence="15">
        <name>Mn(2+)</name>
        <dbReference type="ChEBI" id="CHEBI:29035"/>
    </cofactor>
</comment>
<evidence type="ECO:0000256" key="9">
    <source>
        <dbReference type="ARBA" id="ARBA00022842"/>
    </source>
</evidence>
<dbReference type="GO" id="GO:0003677">
    <property type="term" value="F:DNA binding"/>
    <property type="evidence" value="ECO:0007669"/>
    <property type="project" value="InterPro"/>
</dbReference>
<dbReference type="SMART" id="SM00278">
    <property type="entry name" value="HhH1"/>
    <property type="match status" value="3"/>
</dbReference>
<evidence type="ECO:0000256" key="13">
    <source>
        <dbReference type="ARBA" id="ARBA00034005"/>
    </source>
</evidence>
<dbReference type="GO" id="GO:0046872">
    <property type="term" value="F:metal ion binding"/>
    <property type="evidence" value="ECO:0007669"/>
    <property type="project" value="UniProtKB-KW"/>
</dbReference>
<dbReference type="FunFam" id="2.40.50.140:FF:000012">
    <property type="entry name" value="DNA ligase"/>
    <property type="match status" value="1"/>
</dbReference>
<dbReference type="Gene3D" id="6.20.10.30">
    <property type="match status" value="1"/>
</dbReference>
<evidence type="ECO:0000256" key="6">
    <source>
        <dbReference type="ARBA" id="ARBA00022723"/>
    </source>
</evidence>
<evidence type="ECO:0000256" key="1">
    <source>
        <dbReference type="ARBA" id="ARBA00004067"/>
    </source>
</evidence>
<dbReference type="PROSITE" id="PS01055">
    <property type="entry name" value="DNA_LIGASE_N1"/>
    <property type="match status" value="1"/>
</dbReference>
<dbReference type="SUPFAM" id="SSF52113">
    <property type="entry name" value="BRCT domain"/>
    <property type="match status" value="1"/>
</dbReference>
<dbReference type="InterPro" id="IPR004149">
    <property type="entry name" value="Znf_DNAligase_C4"/>
</dbReference>
<dbReference type="InterPro" id="IPR036420">
    <property type="entry name" value="BRCT_dom_sf"/>
</dbReference>
<feature type="binding site" evidence="15">
    <location>
        <begin position="31"/>
        <end position="35"/>
    </location>
    <ligand>
        <name>NAD(+)</name>
        <dbReference type="ChEBI" id="CHEBI:57540"/>
    </ligand>
</feature>
<feature type="binding site" evidence="15">
    <location>
        <position position="418"/>
    </location>
    <ligand>
        <name>Zn(2+)</name>
        <dbReference type="ChEBI" id="CHEBI:29105"/>
    </ligand>
</feature>
<keyword evidence="12 15" id="KW-0464">Manganese</keyword>
<dbReference type="CDD" id="cd17748">
    <property type="entry name" value="BRCT_DNA_ligase_like"/>
    <property type="match status" value="1"/>
</dbReference>
<evidence type="ECO:0000256" key="14">
    <source>
        <dbReference type="ARBA" id="ARBA00060881"/>
    </source>
</evidence>
<dbReference type="InterPro" id="IPR033136">
    <property type="entry name" value="DNA_ligase_CS"/>
</dbReference>
<keyword evidence="5 15" id="KW-0235">DNA replication</keyword>
<dbReference type="PROSITE" id="PS01056">
    <property type="entry name" value="DNA_LIGASE_N2"/>
    <property type="match status" value="1"/>
</dbReference>
<evidence type="ECO:0000256" key="16">
    <source>
        <dbReference type="RuleBase" id="RU000618"/>
    </source>
</evidence>
<evidence type="ECO:0000256" key="11">
    <source>
        <dbReference type="ARBA" id="ARBA00023204"/>
    </source>
</evidence>
<reference evidence="18" key="1">
    <citation type="journal article" date="2018" name="Antonie Van Leeuwenhoek">
        <title>Proteinivorax hydrogeniformans sp. nov., an anaerobic, haloalkaliphilic bacterium fermenting proteinaceous compounds with high hydrogen production.</title>
        <authorList>
            <person name="Boltyanskaya Y."/>
            <person name="Detkova E."/>
            <person name="Pimenov N."/>
            <person name="Kevbrin V."/>
        </authorList>
    </citation>
    <scope>NUCLEOTIDE SEQUENCE</scope>
    <source>
        <strain evidence="18">Z-710</strain>
    </source>
</reference>
<dbReference type="PANTHER" id="PTHR23389">
    <property type="entry name" value="CHROMOSOME TRANSMISSION FIDELITY FACTOR 18"/>
    <property type="match status" value="1"/>
</dbReference>
<dbReference type="HAMAP" id="MF_01588">
    <property type="entry name" value="DNA_ligase_A"/>
    <property type="match status" value="1"/>
</dbReference>
<evidence type="ECO:0000313" key="18">
    <source>
        <dbReference type="EMBL" id="XCI28127.1"/>
    </source>
</evidence>
<evidence type="ECO:0000259" key="17">
    <source>
        <dbReference type="PROSITE" id="PS50172"/>
    </source>
</evidence>
<dbReference type="InterPro" id="IPR003583">
    <property type="entry name" value="Hlx-hairpin-Hlx_DNA-bd_motif"/>
</dbReference>
<organism evidence="18">
    <name type="scientific">Proteinivorax hydrogeniformans</name>
    <dbReference type="NCBI Taxonomy" id="1826727"/>
    <lineage>
        <taxon>Bacteria</taxon>
        <taxon>Bacillati</taxon>
        <taxon>Bacillota</taxon>
        <taxon>Clostridia</taxon>
        <taxon>Eubacteriales</taxon>
        <taxon>Proteinivoracaceae</taxon>
        <taxon>Proteinivorax</taxon>
    </lineage>
</organism>
<dbReference type="Pfam" id="PF01653">
    <property type="entry name" value="DNA_ligase_aden"/>
    <property type="match status" value="1"/>
</dbReference>
<dbReference type="GO" id="GO:0005829">
    <property type="term" value="C:cytosol"/>
    <property type="evidence" value="ECO:0007669"/>
    <property type="project" value="TreeGrafter"/>
</dbReference>
<reference evidence="18" key="2">
    <citation type="submission" date="2024-06" db="EMBL/GenBank/DDBJ databases">
        <authorList>
            <person name="Petrova K.O."/>
            <person name="Toshchakov S.V."/>
            <person name="Boltjanskaja Y.V."/>
            <person name="Kevbrin V.V."/>
        </authorList>
    </citation>
    <scope>NUCLEOTIDE SEQUENCE</scope>
    <source>
        <strain evidence="18">Z-710</strain>
    </source>
</reference>
<gene>
    <name evidence="15 18" type="primary">ligA</name>
    <name evidence="18" type="ORF">PRVXH_002073</name>
</gene>
<keyword evidence="11 15" id="KW-0234">DNA repair</keyword>
<evidence type="ECO:0000256" key="3">
    <source>
        <dbReference type="ARBA" id="ARBA00013308"/>
    </source>
</evidence>
<dbReference type="SMART" id="SM00292">
    <property type="entry name" value="BRCT"/>
    <property type="match status" value="1"/>
</dbReference>
<dbReference type="InterPro" id="IPR001679">
    <property type="entry name" value="DNA_ligase"/>
</dbReference>
<dbReference type="SUPFAM" id="SSF47781">
    <property type="entry name" value="RuvA domain 2-like"/>
    <property type="match status" value="1"/>
</dbReference>
<keyword evidence="9 15" id="KW-0460">Magnesium</keyword>
<dbReference type="Pfam" id="PF03119">
    <property type="entry name" value="DNA_ligase_ZBD"/>
    <property type="match status" value="1"/>
</dbReference>
<dbReference type="PANTHER" id="PTHR23389:SF9">
    <property type="entry name" value="DNA LIGASE"/>
    <property type="match status" value="1"/>
</dbReference>
<dbReference type="Pfam" id="PF12826">
    <property type="entry name" value="HHH_2"/>
    <property type="match status" value="1"/>
</dbReference>
<dbReference type="InterPro" id="IPR041663">
    <property type="entry name" value="DisA/LigA_HHH"/>
</dbReference>
<dbReference type="RefSeq" id="WP_353892704.1">
    <property type="nucleotide sequence ID" value="NZ_CP159485.1"/>
</dbReference>
<sequence>MDVKERIKELTEILTKYDYHYHVLDEPLVDDATYDSLLAELKKLEKENPGLVLAHSPTKRVGGKVLAGFKAVQHGTPMLSLGNAFNSSDLEDFAIRAKKKTSQPLTYVAELKIDGLAVTLTYENGMLVRGATRGDGQTGEDITENLKKIKSIPLKLTQPVNIEVRGEVYMPKLAFDKLNEQRKQEEKPQFANPRNAAAGTLRQLDTSIVAKRNLSIFFYSIANSDEFGSTHSENLSALKELGFRVNPNYKKLSSIEEVYAYCNDWQQKRENLPYEIDGVVIKIDSLSIQRELGYTAKSPRWAIAYKFPAQRSFSKLLDVTFTVGRTGAITPTAILEPVQLAGSTVSRASLHNEDYIEQKDIRIGDTVVVQKAGDIIPEIVEVIKEKRSGNEQKVKMPKTCPACEKEAVRLPKEAALRCINPKCDAQIKERIIHFASRGAMDIEGLGPAVVNQLHQSNLINDVADLYTIDIGDLTKLERFGEKSAQNLVEAVENSKKQPLSRLLFGLGIRFVGQKAARLIAEHFQNLDKIVESNHEQLEEIPEIGEKIAVSVNDFFSQKQALELVDRLKKIGVNTKQPKTEVVQSELSGKNVVLTGSLNQLSRKEAKEKIQQLGGTVTGSVSKKTDIIIAGENAGSKLEKGKELGVKIESENYLVKIINS</sequence>
<feature type="domain" description="BRCT" evidence="17">
    <location>
        <begin position="581"/>
        <end position="659"/>
    </location>
</feature>
<keyword evidence="10 15" id="KW-0520">NAD</keyword>
<dbReference type="GO" id="GO:0006260">
    <property type="term" value="P:DNA replication"/>
    <property type="evidence" value="ECO:0007669"/>
    <property type="project" value="UniProtKB-KW"/>
</dbReference>
<evidence type="ECO:0000256" key="5">
    <source>
        <dbReference type="ARBA" id="ARBA00022705"/>
    </source>
</evidence>
<dbReference type="InterPro" id="IPR010994">
    <property type="entry name" value="RuvA_2-like"/>
</dbReference>
<dbReference type="FunFam" id="1.10.150.20:FF:000007">
    <property type="entry name" value="DNA ligase"/>
    <property type="match status" value="1"/>
</dbReference>
<dbReference type="PIRSF" id="PIRSF001604">
    <property type="entry name" value="LigA"/>
    <property type="match status" value="1"/>
</dbReference>
<feature type="binding site" evidence="15">
    <location>
        <position position="110"/>
    </location>
    <ligand>
        <name>NAD(+)</name>
        <dbReference type="ChEBI" id="CHEBI:57540"/>
    </ligand>
</feature>
<evidence type="ECO:0000256" key="2">
    <source>
        <dbReference type="ARBA" id="ARBA00012722"/>
    </source>
</evidence>
<feature type="binding site" evidence="15">
    <location>
        <position position="400"/>
    </location>
    <ligand>
        <name>Zn(2+)</name>
        <dbReference type="ChEBI" id="CHEBI:29105"/>
    </ligand>
</feature>
<feature type="binding site" evidence="15">
    <location>
        <position position="133"/>
    </location>
    <ligand>
        <name>NAD(+)</name>
        <dbReference type="ChEBI" id="CHEBI:57540"/>
    </ligand>
</feature>
<comment type="catalytic activity">
    <reaction evidence="13 15 16">
        <text>NAD(+) + (deoxyribonucleotide)n-3'-hydroxyl + 5'-phospho-(deoxyribonucleotide)m = (deoxyribonucleotide)n+m + AMP + beta-nicotinamide D-nucleotide.</text>
        <dbReference type="EC" id="6.5.1.2"/>
    </reaction>
</comment>
<comment type="similarity">
    <text evidence="14 15">Belongs to the NAD-dependent DNA ligase family. LigA subfamily.</text>
</comment>
<feature type="binding site" evidence="15">
    <location>
        <position position="282"/>
    </location>
    <ligand>
        <name>NAD(+)</name>
        <dbReference type="ChEBI" id="CHEBI:57540"/>
    </ligand>
</feature>
<feature type="binding site" evidence="15">
    <location>
        <position position="403"/>
    </location>
    <ligand>
        <name>Zn(2+)</name>
        <dbReference type="ChEBI" id="CHEBI:29105"/>
    </ligand>
</feature>
<dbReference type="SMART" id="SM00532">
    <property type="entry name" value="LIGANc"/>
    <property type="match status" value="1"/>
</dbReference>
<protein>
    <recommendedName>
        <fullName evidence="3 15">DNA ligase</fullName>
        <ecNumber evidence="2 15">6.5.1.2</ecNumber>
    </recommendedName>
    <alternativeName>
        <fullName evidence="15">Polydeoxyribonucleotide synthase [NAD(+)]</fullName>
    </alternativeName>
</protein>
<dbReference type="GO" id="GO:0003911">
    <property type="term" value="F:DNA ligase (NAD+) activity"/>
    <property type="evidence" value="ECO:0007669"/>
    <property type="project" value="UniProtKB-UniRule"/>
</dbReference>
<accession>A0AAU8HT07</accession>
<proteinExistence type="inferred from homology"/>
<dbReference type="SUPFAM" id="SSF50249">
    <property type="entry name" value="Nucleic acid-binding proteins"/>
    <property type="match status" value="1"/>
</dbReference>
<evidence type="ECO:0000256" key="7">
    <source>
        <dbReference type="ARBA" id="ARBA00022763"/>
    </source>
</evidence>
<dbReference type="EC" id="6.5.1.2" evidence="2 15"/>
<evidence type="ECO:0000256" key="15">
    <source>
        <dbReference type="HAMAP-Rule" id="MF_01588"/>
    </source>
</evidence>
<dbReference type="PROSITE" id="PS50172">
    <property type="entry name" value="BRCT"/>
    <property type="match status" value="1"/>
</dbReference>
<evidence type="ECO:0000256" key="4">
    <source>
        <dbReference type="ARBA" id="ARBA00022598"/>
    </source>
</evidence>
<feature type="binding site" evidence="15">
    <location>
        <begin position="80"/>
        <end position="81"/>
    </location>
    <ligand>
        <name>NAD(+)</name>
        <dbReference type="ChEBI" id="CHEBI:57540"/>
    </ligand>
</feature>
<evidence type="ECO:0000256" key="12">
    <source>
        <dbReference type="ARBA" id="ARBA00023211"/>
    </source>
</evidence>
<dbReference type="Pfam" id="PF14520">
    <property type="entry name" value="HHH_5"/>
    <property type="match status" value="1"/>
</dbReference>
<dbReference type="SUPFAM" id="SSF56091">
    <property type="entry name" value="DNA ligase/mRNA capping enzyme, catalytic domain"/>
    <property type="match status" value="1"/>
</dbReference>
<feature type="active site" description="N6-AMP-lysine intermediate" evidence="15">
    <location>
        <position position="112"/>
    </location>
</feature>
<dbReference type="Pfam" id="PF00533">
    <property type="entry name" value="BRCT"/>
    <property type="match status" value="1"/>
</dbReference>
<dbReference type="InterPro" id="IPR018239">
    <property type="entry name" value="DNA_ligase_AS"/>
</dbReference>
<dbReference type="InterPro" id="IPR012340">
    <property type="entry name" value="NA-bd_OB-fold"/>
</dbReference>
<evidence type="ECO:0000256" key="8">
    <source>
        <dbReference type="ARBA" id="ARBA00022833"/>
    </source>
</evidence>
<dbReference type="Pfam" id="PF03120">
    <property type="entry name" value="OB_DNA_ligase"/>
    <property type="match status" value="1"/>
</dbReference>
<dbReference type="Gene3D" id="1.10.287.610">
    <property type="entry name" value="Helix hairpin bin"/>
    <property type="match status" value="1"/>
</dbReference>
<dbReference type="NCBIfam" id="NF005932">
    <property type="entry name" value="PRK07956.1"/>
    <property type="match status" value="1"/>
</dbReference>
<name>A0AAU8HT07_9FIRM</name>
<dbReference type="AlphaFoldDB" id="A0AAU8HT07"/>
<feature type="binding site" evidence="15">
    <location>
        <position position="306"/>
    </location>
    <ligand>
        <name>NAD(+)</name>
        <dbReference type="ChEBI" id="CHEBI:57540"/>
    </ligand>
</feature>
<dbReference type="GO" id="GO:0006281">
    <property type="term" value="P:DNA repair"/>
    <property type="evidence" value="ECO:0007669"/>
    <property type="project" value="UniProtKB-KW"/>
</dbReference>
<dbReference type="Gene3D" id="2.40.50.140">
    <property type="entry name" value="Nucleic acid-binding proteins"/>
    <property type="match status" value="1"/>
</dbReference>
<dbReference type="InterPro" id="IPR001357">
    <property type="entry name" value="BRCT_dom"/>
</dbReference>
<comment type="function">
    <text evidence="1 15">DNA ligase that catalyzes the formation of phosphodiester linkages between 5'-phosphoryl and 3'-hydroxyl groups in double-stranded DNA using NAD as a coenzyme and as the energy source for the reaction. It is essential for DNA replication and repair of damaged DNA.</text>
</comment>
<keyword evidence="4 15" id="KW-0436">Ligase</keyword>
<evidence type="ECO:0000256" key="10">
    <source>
        <dbReference type="ARBA" id="ARBA00023027"/>
    </source>
</evidence>
<feature type="binding site" evidence="15">
    <location>
        <position position="423"/>
    </location>
    <ligand>
        <name>Zn(2+)</name>
        <dbReference type="ChEBI" id="CHEBI:29105"/>
    </ligand>
</feature>
<dbReference type="NCBIfam" id="TIGR00575">
    <property type="entry name" value="dnlj"/>
    <property type="match status" value="1"/>
</dbReference>
<dbReference type="Gene3D" id="3.40.50.10190">
    <property type="entry name" value="BRCT domain"/>
    <property type="match status" value="1"/>
</dbReference>
<feature type="binding site" evidence="15">
    <location>
        <position position="167"/>
    </location>
    <ligand>
        <name>NAD(+)</name>
        <dbReference type="ChEBI" id="CHEBI:57540"/>
    </ligand>
</feature>
<dbReference type="FunFam" id="1.10.150.20:FF:000006">
    <property type="entry name" value="DNA ligase"/>
    <property type="match status" value="1"/>
</dbReference>
<dbReference type="FunFam" id="3.30.470.30:FF:000001">
    <property type="entry name" value="DNA ligase"/>
    <property type="match status" value="1"/>
</dbReference>
<dbReference type="InterPro" id="IPR013839">
    <property type="entry name" value="DNAligase_adenylation"/>
</dbReference>
<dbReference type="Gene3D" id="1.10.150.20">
    <property type="entry name" value="5' to 3' exonuclease, C-terminal subdomain"/>
    <property type="match status" value="2"/>
</dbReference>
<keyword evidence="6 15" id="KW-0479">Metal-binding</keyword>